<accession>A0ACD3QDD2</accession>
<dbReference type="EMBL" id="CM011694">
    <property type="protein sequence ID" value="TMS04929.1"/>
    <property type="molecule type" value="Genomic_DNA"/>
</dbReference>
<evidence type="ECO:0000313" key="2">
    <source>
        <dbReference type="Proteomes" id="UP000793456"/>
    </source>
</evidence>
<protein>
    <submittedName>
        <fullName evidence="1">Uncharacterized protein</fullName>
    </submittedName>
</protein>
<evidence type="ECO:0000313" key="1">
    <source>
        <dbReference type="EMBL" id="TMS04929.1"/>
    </source>
</evidence>
<dbReference type="Proteomes" id="UP000793456">
    <property type="component" value="Chromosome XXI"/>
</dbReference>
<sequence length="99" mass="11555">MENQDSGSKWKEYTGKIPDPRPGTCITDALRARDMNVSTSLPDDVLDFVRRHPLMSQQIQPSDRRPLLFRRTTDYTQMACIHDPRHRRTNTPCIIHGHR</sequence>
<name>A0ACD3QDD2_LARCR</name>
<proteinExistence type="predicted"/>
<gene>
    <name evidence="1" type="ORF">E3U43_010086</name>
</gene>
<organism evidence="1 2">
    <name type="scientific">Larimichthys crocea</name>
    <name type="common">Large yellow croaker</name>
    <name type="synonym">Pseudosciaena crocea</name>
    <dbReference type="NCBI Taxonomy" id="215358"/>
    <lineage>
        <taxon>Eukaryota</taxon>
        <taxon>Metazoa</taxon>
        <taxon>Chordata</taxon>
        <taxon>Craniata</taxon>
        <taxon>Vertebrata</taxon>
        <taxon>Euteleostomi</taxon>
        <taxon>Actinopterygii</taxon>
        <taxon>Neopterygii</taxon>
        <taxon>Teleostei</taxon>
        <taxon>Neoteleostei</taxon>
        <taxon>Acanthomorphata</taxon>
        <taxon>Eupercaria</taxon>
        <taxon>Sciaenidae</taxon>
        <taxon>Larimichthys</taxon>
    </lineage>
</organism>
<comment type="caution">
    <text evidence="1">The sequence shown here is derived from an EMBL/GenBank/DDBJ whole genome shotgun (WGS) entry which is preliminary data.</text>
</comment>
<keyword evidence="2" id="KW-1185">Reference proteome</keyword>
<reference evidence="1" key="1">
    <citation type="submission" date="2018-11" db="EMBL/GenBank/DDBJ databases">
        <title>The sequence and de novo assembly of Larimichthys crocea genome using PacBio and Hi-C technologies.</title>
        <authorList>
            <person name="Xu P."/>
            <person name="Chen B."/>
            <person name="Zhou Z."/>
            <person name="Ke Q."/>
            <person name="Wu Y."/>
            <person name="Bai H."/>
            <person name="Pu F."/>
        </authorList>
    </citation>
    <scope>NUCLEOTIDE SEQUENCE</scope>
    <source>
        <tissue evidence="1">Muscle</tissue>
    </source>
</reference>